<dbReference type="PROSITE" id="PS51161">
    <property type="entry name" value="ATP_CONE"/>
    <property type="match status" value="1"/>
</dbReference>
<dbReference type="PANTHER" id="PTHR11573">
    <property type="entry name" value="RIBONUCLEOSIDE-DIPHOSPHATE REDUCTASE LARGE CHAIN"/>
    <property type="match status" value="1"/>
</dbReference>
<dbReference type="InterPro" id="IPR000788">
    <property type="entry name" value="RNR_lg_C"/>
</dbReference>
<dbReference type="SMART" id="SM00671">
    <property type="entry name" value="SEL1"/>
    <property type="match status" value="6"/>
</dbReference>
<evidence type="ECO:0000313" key="14">
    <source>
        <dbReference type="EMBL" id="KAG2456793.1"/>
    </source>
</evidence>
<dbReference type="GO" id="GO:0005524">
    <property type="term" value="F:ATP binding"/>
    <property type="evidence" value="ECO:0007669"/>
    <property type="project" value="UniProtKB-UniRule"/>
</dbReference>
<dbReference type="Pfam" id="PF00317">
    <property type="entry name" value="Ribonuc_red_lgN"/>
    <property type="match status" value="1"/>
</dbReference>
<dbReference type="InterPro" id="IPR011990">
    <property type="entry name" value="TPR-like_helical_dom_sf"/>
</dbReference>
<evidence type="ECO:0000313" key="15">
    <source>
        <dbReference type="Proteomes" id="UP000886611"/>
    </source>
</evidence>
<sequence length="2548" mass="288733">MATARGRLDGSGVMENRQSAPGAHPEESIYQLKSLHQKMLLKSCSHLHDYGSHPEAIKPSTSTHFTEPWMTKGEMGPAVHEHDMIEAESAARQWDEVYKCKTVQLTSIFQTFPQESYAPRVIVTKGIAGIGKTACIQWLLYNWATGNCLSQYDFVFPLPFRELSLLPDGQKYTLIDLLNHYYPHLNFEKLLSSSPKLLLIFDGLDECQLMLNFSSCSECRSVSEPITPTSHIINLVRGNLLPTASVWITSRPVAVNCIPLSHVDIVTEIQGFLDCHKETYFCKRLGKNGLQVISHLKKYTVLYAMCYIPAFCWLLATIYERSPLLMQEKYMPQSLTEIYTNFLLVAVAYQHHRSNGKRRSMNDANALLRVNKGVITNLARMAYYGLKSQKLVFFEQDLKNYHLNIPEIYEGLIREFVVEDYGPFCKKAYAFVHLTIQEYLAALFVIISCSSPKQAITLVLQPNYCFGNSNSPSLFVAFKEFCQEAIKSPNGHLDFFLRFLCGLGREINYDLVQGLIETPEDNSEVAYLMADYIGKLLKKNVSPERCLNLLHCLSELKANSLAEEIKNSMGTGALSFGTLSLAEYSALAFVLQTSGGSLDKFVLNQYISAPDGVKRLSPVAKLHRKLWIRNCRLKAHHYEELGKILVQNHHITELDLCYNDGGDEGVKLLSIGLLGNSCNIRTLRLEGCGLFYECCEDLATVLEMSKSLKNLSLDWNELGDTGGRLLCRGLLSPTCILQSLELEGCGLTEECCHDLALALSSNKSLLSLNLSENELEDNGVALLCAGLKHPNCQLQRLILQNNGLTGSCCKDLKESLSDHSHLTLLDLSKNYLNDLSIADLQEAAARCPHHCTIDSQTIMTHQTSHHVTSSPVPIPQYLKIKKGDGVDRRQERVMFDKITSRIQKLCYGLNADFVDPTQITMKVIQGLYSGVTTVELDTLAAETAATLTTKHPDYAILAARIAVSNLHKETKKVFSDVMEDLYNYINPLNQRHSPMVSKETLDIVLANKDTLERSYLLKINGKVAERPQHMLMRVSVGIHKDDIEAAIETYNLLSEKWFTHASPTLFNAGTNRPQLSSCFLLAMRDDSIEGIYDTLKQCALISKSAGGIGVAVSCIRATGSYIAGTNGNSNGLVPMLRVYNNTARYVDQGGNKRPGAFAMYLEPWHFDIFDFLELKKNTGKEEQRARDLFFALWIPDLFMKRVENNEDWSLMCPSDCPGLDECWGEEFEKLYTKYESEGRARKIVKAQQLWYAIIESQTETGTPYMLYKDACNRKSNQQNLGTIKCSNLCTEVAVCNLASIALNMYVTSERTYDFQKLAAVTKVIVRNLNKIIDINFYPVPEASYSNKRHRPIGIGVQGLADAFILMRFPFESEEAQLLNTQIFETIYYAALEASCDLAQEIGPYDTYEGSPVSKGILQYDMWQKTPTDLWDWKSLKEKIAKYGIRNSLLLAPMPTASTAQILGNNESIEPYTSNIYTRRVLSGEFQNIDEIPDDLKQLYKTVWEISQKTVLKMAADRGAFIDQSQSLNIHIAEPNYGKLTSMHFYGWKQGLKTGMYYLRTKPAANPIQFTLNKEKLKENESTKKDEIVERNKAAMVVPSSCNFSKMKNSIKILNPPSKPIFRYFLQVQYSCIHPSVASLEVLASSENKIGLRTFVKHWSCITDTPQIKRIHLDLPDSIVFREDWLIRKSLIILNVMLRVWLTKGTSPGPYQNGSAKMAVELQPLPPLSRPFKQHNLCPRWDVYLLWQFKKDTIPQCSVEEDEALMVHWILDCLQHGCRTLVLEGRSGCRCTFSTWVFLIKPCKERLCAILHHIDWKMNYASPVLFLNNRGLLHIQVHGQAGESTAVLSEFHLPLLQWCHLNMEVQGRQNSTLPQTIQDLNFTAWFSSCHGFRNQLSTVMERIAKKLKNKAQAGASPANFEIVGKILYSKYLKRVIKGDLTKANGLMPMLLQAGCLGDHNALYLSSVLYQTGLVVTKRPLKATLLSLLAAQMDSRLALLHQGHRHHQGVSGVPLDQALAYAYYSNVAAQTSLDRQNPSPSQVYVESIHLNDEEVLKQQTHEDDDLFLWLKYQAQRGVADAQQTLGRMLFWGQQGISTNLQAAAKYYESGATKLENPVSMYDYGIILLKQVICLHEFLSKLETKEFVPAINALGWYYERYEHNYEKAVQFWERADSMGCSEAPFNLGVMYSLGLYPGQPPDQFRSTGYKHQVIDSEPLWTKWVSEQNGYLGALLRQSLDAYLRQEWSAALIFYLMAAETGYATAQFNMAFICEQNLGGLLNPDVNAECIWRYYNLSISNENPVPYALIKMGDLLYAGHGAFKKDLRAAAEMYKEAALRNDPQGWYSLGLLIQEGVSLSETVLTELGLAEHLRDDRHTLLTELYQRCRDHESEESYLPCSLALLQYQVKLLWSQHSTALKPGHRRRQEEGWCLLQTLRGRPPWRPRVKSWEARPCRDLGLLPGGPQYQEDPRPQHFRHTRKRRGLKRKWVHSECFRGDYQHFRHTGVCHWKIAGNTPGAHLGAYLKELPPCRRGQESGGRLDKVWRRQETA</sequence>
<dbReference type="SUPFAM" id="SSF51998">
    <property type="entry name" value="PFL-like glycyl radical enzymes"/>
    <property type="match status" value="1"/>
</dbReference>
<keyword evidence="2" id="KW-0021">Allosteric enzyme</keyword>
<dbReference type="InterPro" id="IPR006597">
    <property type="entry name" value="Sel1-like"/>
</dbReference>
<keyword evidence="4 9" id="KW-0547">Nucleotide-binding</keyword>
<dbReference type="PANTHER" id="PTHR11573:SF6">
    <property type="entry name" value="RIBONUCLEOSIDE-DIPHOSPHATE REDUCTASE LARGE SUBUNIT"/>
    <property type="match status" value="1"/>
</dbReference>
<evidence type="ECO:0000259" key="12">
    <source>
        <dbReference type="PROSITE" id="PS50837"/>
    </source>
</evidence>
<proteinExistence type="inferred from homology"/>
<keyword evidence="3" id="KW-0677">Repeat</keyword>
<dbReference type="InterPro" id="IPR005144">
    <property type="entry name" value="ATP-cone_dom"/>
</dbReference>
<dbReference type="SMART" id="SM00368">
    <property type="entry name" value="LRR_RI"/>
    <property type="match status" value="7"/>
</dbReference>
<dbReference type="Gene3D" id="3.20.70.20">
    <property type="match status" value="1"/>
</dbReference>
<dbReference type="Pfam" id="PF17779">
    <property type="entry name" value="WHD_NOD2"/>
    <property type="match status" value="1"/>
</dbReference>
<accession>A0A8X8BG33</accession>
<keyword evidence="15" id="KW-1185">Reference proteome</keyword>
<dbReference type="NCBIfam" id="TIGR02506">
    <property type="entry name" value="NrdE_NrdA"/>
    <property type="match status" value="1"/>
</dbReference>
<feature type="non-terminal residue" evidence="14">
    <location>
        <position position="2548"/>
    </location>
</feature>
<dbReference type="Proteomes" id="UP000886611">
    <property type="component" value="Unassembled WGS sequence"/>
</dbReference>
<dbReference type="PROSITE" id="PS50837">
    <property type="entry name" value="NACHT"/>
    <property type="match status" value="1"/>
</dbReference>
<dbReference type="InterPro" id="IPR008926">
    <property type="entry name" value="RNR_R1-su_N"/>
</dbReference>
<evidence type="ECO:0000256" key="8">
    <source>
        <dbReference type="ARBA" id="ARBA00024942"/>
    </source>
</evidence>
<feature type="non-terminal residue" evidence="14">
    <location>
        <position position="1"/>
    </location>
</feature>
<feature type="region of interest" description="Disordered" evidence="11">
    <location>
        <begin position="2529"/>
        <end position="2548"/>
    </location>
</feature>
<evidence type="ECO:0000256" key="9">
    <source>
        <dbReference type="PROSITE-ProRule" id="PRU00492"/>
    </source>
</evidence>
<feature type="region of interest" description="Disordered" evidence="11">
    <location>
        <begin position="2458"/>
        <end position="2478"/>
    </location>
</feature>
<gene>
    <name evidence="14" type="primary">Rrm1</name>
    <name evidence="14" type="ORF">GTO96_0013801</name>
</gene>
<dbReference type="PROSITE" id="PS00089">
    <property type="entry name" value="RIBORED_LARGE"/>
    <property type="match status" value="1"/>
</dbReference>
<dbReference type="SUPFAM" id="SSF48168">
    <property type="entry name" value="R1 subunit of ribonucleotide reductase, N-terminal domain"/>
    <property type="match status" value="1"/>
</dbReference>
<comment type="similarity">
    <text evidence="1 10">Belongs to the ribonucleoside diphosphate reductase large chain family.</text>
</comment>
<name>A0A8X8BG33_POLSE</name>
<evidence type="ECO:0000256" key="6">
    <source>
        <dbReference type="ARBA" id="ARBA00023002"/>
    </source>
</evidence>
<feature type="domain" description="ATP-cone" evidence="13">
    <location>
        <begin position="878"/>
        <end position="972"/>
    </location>
</feature>
<comment type="function">
    <text evidence="8 10">Provides the precursors necessary for DNA synthesis. Catalyzes the biosynthesis of deoxyribonucleotides from the corresponding ribonucleotides.</text>
</comment>
<dbReference type="Gene3D" id="3.40.50.300">
    <property type="entry name" value="P-loop containing nucleotide triphosphate hydrolases"/>
    <property type="match status" value="1"/>
</dbReference>
<dbReference type="InterPro" id="IPR007111">
    <property type="entry name" value="NACHT_NTPase"/>
</dbReference>
<organism evidence="14 15">
    <name type="scientific">Polypterus senegalus</name>
    <name type="common">Senegal bichir</name>
    <dbReference type="NCBI Taxonomy" id="55291"/>
    <lineage>
        <taxon>Eukaryota</taxon>
        <taxon>Metazoa</taxon>
        <taxon>Chordata</taxon>
        <taxon>Craniata</taxon>
        <taxon>Vertebrata</taxon>
        <taxon>Euteleostomi</taxon>
        <taxon>Actinopterygii</taxon>
        <taxon>Polypteriformes</taxon>
        <taxon>Polypteridae</taxon>
        <taxon>Polypterus</taxon>
    </lineage>
</organism>
<reference evidence="14 15" key="1">
    <citation type="journal article" date="2021" name="Cell">
        <title>Tracing the genetic footprints of vertebrate landing in non-teleost ray-finned fishes.</title>
        <authorList>
            <person name="Bi X."/>
            <person name="Wang K."/>
            <person name="Yang L."/>
            <person name="Pan H."/>
            <person name="Jiang H."/>
            <person name="Wei Q."/>
            <person name="Fang M."/>
            <person name="Yu H."/>
            <person name="Zhu C."/>
            <person name="Cai Y."/>
            <person name="He Y."/>
            <person name="Gan X."/>
            <person name="Zeng H."/>
            <person name="Yu D."/>
            <person name="Zhu Y."/>
            <person name="Jiang H."/>
            <person name="Qiu Q."/>
            <person name="Yang H."/>
            <person name="Zhang Y.E."/>
            <person name="Wang W."/>
            <person name="Zhu M."/>
            <person name="He S."/>
            <person name="Zhang G."/>
        </authorList>
    </citation>
    <scope>NUCLEOTIDE SEQUENCE [LARGE SCALE GENOMIC DNA]</scope>
    <source>
        <strain evidence="14">Bchr_013</strain>
    </source>
</reference>
<dbReference type="InterPro" id="IPR041075">
    <property type="entry name" value="NOD1/2_WH"/>
</dbReference>
<dbReference type="Pfam" id="PF05729">
    <property type="entry name" value="NACHT"/>
    <property type="match status" value="1"/>
</dbReference>
<comment type="caution">
    <text evidence="14">The sequence shown here is derived from an EMBL/GenBank/DDBJ whole genome shotgun (WGS) entry which is preliminary data.</text>
</comment>
<keyword evidence="5 9" id="KW-0067">ATP-binding</keyword>
<evidence type="ECO:0000256" key="1">
    <source>
        <dbReference type="ARBA" id="ARBA00010406"/>
    </source>
</evidence>
<dbReference type="InterPro" id="IPR013346">
    <property type="entry name" value="NrdE_NrdA_C"/>
</dbReference>
<comment type="catalytic activity">
    <reaction evidence="10">
        <text>a 2'-deoxyribonucleoside 5'-diphosphate + [thioredoxin]-disulfide + H2O = a ribonucleoside 5'-diphosphate + [thioredoxin]-dithiol</text>
        <dbReference type="Rhea" id="RHEA:23252"/>
        <dbReference type="Rhea" id="RHEA-COMP:10698"/>
        <dbReference type="Rhea" id="RHEA-COMP:10700"/>
        <dbReference type="ChEBI" id="CHEBI:15377"/>
        <dbReference type="ChEBI" id="CHEBI:29950"/>
        <dbReference type="ChEBI" id="CHEBI:50058"/>
        <dbReference type="ChEBI" id="CHEBI:57930"/>
        <dbReference type="ChEBI" id="CHEBI:73316"/>
        <dbReference type="EC" id="1.17.4.1"/>
    </reaction>
</comment>
<evidence type="ECO:0000256" key="5">
    <source>
        <dbReference type="ARBA" id="ARBA00022840"/>
    </source>
</evidence>
<dbReference type="PRINTS" id="PR01183">
    <property type="entry name" value="RIBORDTASEM1"/>
</dbReference>
<dbReference type="InterPro" id="IPR041267">
    <property type="entry name" value="NLRP_HD2"/>
</dbReference>
<feature type="domain" description="NACHT" evidence="12">
    <location>
        <begin position="120"/>
        <end position="252"/>
    </location>
</feature>
<dbReference type="GO" id="GO:0004748">
    <property type="term" value="F:ribonucleoside-diphosphate reductase activity, thioredoxin disulfide as acceptor"/>
    <property type="evidence" value="ECO:0007669"/>
    <property type="project" value="UniProtKB-EC"/>
</dbReference>
<dbReference type="SUPFAM" id="SSF52047">
    <property type="entry name" value="RNI-like"/>
    <property type="match status" value="1"/>
</dbReference>
<evidence type="ECO:0000259" key="13">
    <source>
        <dbReference type="PROSITE" id="PS51161"/>
    </source>
</evidence>
<dbReference type="InterPro" id="IPR013509">
    <property type="entry name" value="RNR_lsu_N"/>
</dbReference>
<dbReference type="SUPFAM" id="SSF81901">
    <property type="entry name" value="HCP-like"/>
    <property type="match status" value="3"/>
</dbReference>
<keyword evidence="7 10" id="KW-0215">Deoxyribonucleotide synthesis</keyword>
<dbReference type="EMBL" id="JAATIS010008602">
    <property type="protein sequence ID" value="KAG2456793.1"/>
    <property type="molecule type" value="Genomic_DNA"/>
</dbReference>
<evidence type="ECO:0000256" key="11">
    <source>
        <dbReference type="SAM" id="MobiDB-lite"/>
    </source>
</evidence>
<dbReference type="EC" id="1.17.4.1" evidence="10"/>
<evidence type="ECO:0000256" key="4">
    <source>
        <dbReference type="ARBA" id="ARBA00022741"/>
    </source>
</evidence>
<dbReference type="Gene3D" id="3.80.10.10">
    <property type="entry name" value="Ribonuclease Inhibitor"/>
    <property type="match status" value="1"/>
</dbReference>
<evidence type="ECO:0000256" key="10">
    <source>
        <dbReference type="RuleBase" id="RU003410"/>
    </source>
</evidence>
<dbReference type="InterPro" id="IPR039718">
    <property type="entry name" value="Rrm1"/>
</dbReference>
<dbReference type="Pfam" id="PF02867">
    <property type="entry name" value="Ribonuc_red_lgC"/>
    <property type="match status" value="1"/>
</dbReference>
<keyword evidence="6 10" id="KW-0560">Oxidoreductase</keyword>
<dbReference type="Gene3D" id="1.25.40.10">
    <property type="entry name" value="Tetratricopeptide repeat domain"/>
    <property type="match status" value="2"/>
</dbReference>
<evidence type="ECO:0000256" key="2">
    <source>
        <dbReference type="ARBA" id="ARBA00022533"/>
    </source>
</evidence>
<dbReference type="InterPro" id="IPR027417">
    <property type="entry name" value="P-loop_NTPase"/>
</dbReference>
<evidence type="ECO:0000256" key="7">
    <source>
        <dbReference type="ARBA" id="ARBA00023116"/>
    </source>
</evidence>
<dbReference type="CDD" id="cd01679">
    <property type="entry name" value="RNR_I"/>
    <property type="match status" value="1"/>
</dbReference>
<dbReference type="GO" id="GO:0005971">
    <property type="term" value="C:ribonucleoside-diphosphate reductase complex"/>
    <property type="evidence" value="ECO:0007669"/>
    <property type="project" value="TreeGrafter"/>
</dbReference>
<dbReference type="Pfam" id="PF03477">
    <property type="entry name" value="ATP-cone"/>
    <property type="match status" value="1"/>
</dbReference>
<feature type="region of interest" description="Disordered" evidence="11">
    <location>
        <begin position="1"/>
        <end position="25"/>
    </location>
</feature>
<dbReference type="Pfam" id="PF17776">
    <property type="entry name" value="NLRC4_HD2"/>
    <property type="match status" value="1"/>
</dbReference>
<dbReference type="InterPro" id="IPR032675">
    <property type="entry name" value="LRR_dom_sf"/>
</dbReference>
<evidence type="ECO:0000256" key="3">
    <source>
        <dbReference type="ARBA" id="ARBA00022737"/>
    </source>
</evidence>
<protein>
    <recommendedName>
        <fullName evidence="10">Ribonucleoside-diphosphate reductase</fullName>
        <ecNumber evidence="10">1.17.4.1</ecNumber>
    </recommendedName>
</protein>
<dbReference type="GO" id="GO:0009263">
    <property type="term" value="P:deoxyribonucleotide biosynthetic process"/>
    <property type="evidence" value="ECO:0007669"/>
    <property type="project" value="UniProtKB-KW"/>
</dbReference>